<dbReference type="InterPro" id="IPR004017">
    <property type="entry name" value="Cys_rich_dom"/>
</dbReference>
<evidence type="ECO:0000256" key="3">
    <source>
        <dbReference type="ARBA" id="ARBA00022737"/>
    </source>
</evidence>
<dbReference type="Proteomes" id="UP000005439">
    <property type="component" value="Chromosome"/>
</dbReference>
<evidence type="ECO:0000313" key="8">
    <source>
        <dbReference type="Proteomes" id="UP000005439"/>
    </source>
</evidence>
<dbReference type="Pfam" id="PF02754">
    <property type="entry name" value="CCG"/>
    <property type="match status" value="2"/>
</dbReference>
<proteinExistence type="predicted"/>
<evidence type="ECO:0000256" key="1">
    <source>
        <dbReference type="ARBA" id="ARBA00022485"/>
    </source>
</evidence>
<name>G8TXW1_SULAD</name>
<accession>G8TXW1</accession>
<dbReference type="PROSITE" id="PS00198">
    <property type="entry name" value="4FE4S_FER_1"/>
    <property type="match status" value="1"/>
</dbReference>
<dbReference type="GO" id="GO:0016491">
    <property type="term" value="F:oxidoreductase activity"/>
    <property type="evidence" value="ECO:0007669"/>
    <property type="project" value="UniProtKB-ARBA"/>
</dbReference>
<dbReference type="PANTHER" id="PTHR32479">
    <property type="entry name" value="GLYCOLATE OXIDASE IRON-SULFUR SUBUNIT"/>
    <property type="match status" value="1"/>
</dbReference>
<dbReference type="STRING" id="679936.Sulac_2705"/>
<dbReference type="HOGENOM" id="CLU_023081_7_0_9"/>
<dbReference type="AlphaFoldDB" id="G8TXW1"/>
<evidence type="ECO:0000313" key="7">
    <source>
        <dbReference type="EMBL" id="AEW06167.1"/>
    </source>
</evidence>
<dbReference type="GO" id="GO:0051539">
    <property type="term" value="F:4 iron, 4 sulfur cluster binding"/>
    <property type="evidence" value="ECO:0007669"/>
    <property type="project" value="UniProtKB-KW"/>
</dbReference>
<keyword evidence="1" id="KW-0004">4Fe-4S</keyword>
<keyword evidence="3" id="KW-0677">Repeat</keyword>
<dbReference type="EMBL" id="CP003179">
    <property type="protein sequence ID" value="AEW06167.1"/>
    <property type="molecule type" value="Genomic_DNA"/>
</dbReference>
<dbReference type="InterPro" id="IPR017896">
    <property type="entry name" value="4Fe4S_Fe-S-bd"/>
</dbReference>
<reference evidence="8" key="1">
    <citation type="submission" date="2011-12" db="EMBL/GenBank/DDBJ databases">
        <title>The complete genome of chromosome of Sulfobacillus acidophilus DSM 10332.</title>
        <authorList>
            <person name="Lucas S."/>
            <person name="Han J."/>
            <person name="Lapidus A."/>
            <person name="Bruce D."/>
            <person name="Goodwin L."/>
            <person name="Pitluck S."/>
            <person name="Peters L."/>
            <person name="Kyrpides N."/>
            <person name="Mavromatis K."/>
            <person name="Ivanova N."/>
            <person name="Mikhailova N."/>
            <person name="Chertkov O."/>
            <person name="Saunders E."/>
            <person name="Detter J.C."/>
            <person name="Tapia R."/>
            <person name="Han C."/>
            <person name="Land M."/>
            <person name="Hauser L."/>
            <person name="Markowitz V."/>
            <person name="Cheng J.-F."/>
            <person name="Hugenholtz P."/>
            <person name="Woyke T."/>
            <person name="Wu D."/>
            <person name="Pukall R."/>
            <person name="Gehrich-Schroeter G."/>
            <person name="Schneider S."/>
            <person name="Klenk H.-P."/>
            <person name="Eisen J.A."/>
        </authorList>
    </citation>
    <scope>NUCLEOTIDE SEQUENCE [LARGE SCALE GENOMIC DNA]</scope>
    <source>
        <strain evidence="8">ATCC 700253 / DSM 10332 / NAL</strain>
    </source>
</reference>
<keyword evidence="5" id="KW-0411">Iron-sulfur</keyword>
<organism evidence="7 8">
    <name type="scientific">Sulfobacillus acidophilus (strain ATCC 700253 / DSM 10332 / NAL)</name>
    <dbReference type="NCBI Taxonomy" id="679936"/>
    <lineage>
        <taxon>Bacteria</taxon>
        <taxon>Bacillati</taxon>
        <taxon>Bacillota</taxon>
        <taxon>Clostridia</taxon>
        <taxon>Eubacteriales</taxon>
        <taxon>Clostridiales Family XVII. Incertae Sedis</taxon>
        <taxon>Sulfobacillus</taxon>
    </lineage>
</organism>
<sequence>MEYNPHHPAYWDETALHQDMVQAFDICNGCRLCYNLCPSFPVLFEAVEGHDDDAQKITETEIARVADLCYQCNLCFIKCPYVPPHRFDLDFPRLMLRSKAIRAKKHGISRTDRFLGNPEQVGQMGHLAPKLANWSVKNPVLRRWMERVYGIDHRRHLPRFAPVRFSDWVKKRAANAVQPEAVDAVIFSTCTVEYHEPGIGQAALAVLAHNQLTATVPEGQVCCGMPALDGGDVEGAIRRAKQNVALLAPYAKAGKPILALQPTCALLIKRDYATLVGTEDAQIVASMTQDITEYLADKMRKGQLQKDFQSSLGPVTYHLSCHTKSQGLKRAAKDLLEAVDGTRVDVVDRCAGIDGTWGLKHTYYEESLKVSAKLTEKFRQAHDTHACSDCALAGLQIETVTDEVPKHPVELLARAYGLSSEGNN</sequence>
<keyword evidence="4" id="KW-0408">Iron</keyword>
<evidence type="ECO:0000256" key="4">
    <source>
        <dbReference type="ARBA" id="ARBA00023004"/>
    </source>
</evidence>
<dbReference type="InterPro" id="IPR017900">
    <property type="entry name" value="4Fe4S_Fe_S_CS"/>
</dbReference>
<keyword evidence="2" id="KW-0479">Metal-binding</keyword>
<reference evidence="7 8" key="2">
    <citation type="journal article" date="2012" name="Stand. Genomic Sci.">
        <title>Complete genome sequence of the moderately thermophilic mineral-sulfide-oxidizing firmicute Sulfobacillus acidophilus type strain (NAL(T)).</title>
        <authorList>
            <person name="Anderson I."/>
            <person name="Chertkov O."/>
            <person name="Chen A."/>
            <person name="Saunders E."/>
            <person name="Lapidus A."/>
            <person name="Nolan M."/>
            <person name="Lucas S."/>
            <person name="Hammon N."/>
            <person name="Deshpande S."/>
            <person name="Cheng J.F."/>
            <person name="Han C."/>
            <person name="Tapia R."/>
            <person name="Goodwin L.A."/>
            <person name="Pitluck S."/>
            <person name="Liolios K."/>
            <person name="Pagani I."/>
            <person name="Ivanova N."/>
            <person name="Mikhailova N."/>
            <person name="Pati A."/>
            <person name="Palaniappan K."/>
            <person name="Land M."/>
            <person name="Pan C."/>
            <person name="Rohde M."/>
            <person name="Pukall R."/>
            <person name="Goker M."/>
            <person name="Detter J.C."/>
            <person name="Woyke T."/>
            <person name="Bristow J."/>
            <person name="Eisen J.A."/>
            <person name="Markowitz V."/>
            <person name="Hugenholtz P."/>
            <person name="Kyrpides N.C."/>
            <person name="Klenk H.P."/>
            <person name="Mavromatis K."/>
        </authorList>
    </citation>
    <scope>NUCLEOTIDE SEQUENCE [LARGE SCALE GENOMIC DNA]</scope>
    <source>
        <strain evidence="8">ATCC 700253 / DSM 10332 / NAL</strain>
    </source>
</reference>
<dbReference type="SUPFAM" id="SSF54862">
    <property type="entry name" value="4Fe-4S ferredoxins"/>
    <property type="match status" value="1"/>
</dbReference>
<evidence type="ECO:0000256" key="5">
    <source>
        <dbReference type="ARBA" id="ARBA00023014"/>
    </source>
</evidence>
<dbReference type="PROSITE" id="PS51379">
    <property type="entry name" value="4FE4S_FER_2"/>
    <property type="match status" value="1"/>
</dbReference>
<dbReference type="GO" id="GO:0046872">
    <property type="term" value="F:metal ion binding"/>
    <property type="evidence" value="ECO:0007669"/>
    <property type="project" value="UniProtKB-KW"/>
</dbReference>
<feature type="domain" description="4Fe-4S ferredoxin-type" evidence="6">
    <location>
        <begin position="17"/>
        <end position="49"/>
    </location>
</feature>
<dbReference type="PATRIC" id="fig|679936.5.peg.2799"/>
<keyword evidence="8" id="KW-1185">Reference proteome</keyword>
<protein>
    <recommendedName>
        <fullName evidence="6">4Fe-4S ferredoxin-type domain-containing protein</fullName>
    </recommendedName>
</protein>
<dbReference type="KEGG" id="sap:Sulac_2705"/>
<dbReference type="Gene3D" id="3.30.70.20">
    <property type="match status" value="1"/>
</dbReference>
<evidence type="ECO:0000256" key="2">
    <source>
        <dbReference type="ARBA" id="ARBA00022723"/>
    </source>
</evidence>
<evidence type="ECO:0000259" key="6">
    <source>
        <dbReference type="PROSITE" id="PS51379"/>
    </source>
</evidence>
<gene>
    <name evidence="7" type="ordered locus">Sulac_2705</name>
</gene>
<dbReference type="PANTHER" id="PTHR32479:SF19">
    <property type="entry name" value="ANAEROBIC GLYCEROL-3-PHOSPHATE DEHYDROGENASE SUBUNIT C"/>
    <property type="match status" value="1"/>
</dbReference>